<dbReference type="SMART" id="SM01019">
    <property type="entry name" value="B3"/>
    <property type="match status" value="3"/>
</dbReference>
<evidence type="ECO:0000256" key="4">
    <source>
        <dbReference type="ARBA" id="ARBA00023125"/>
    </source>
</evidence>
<feature type="compositionally biased region" description="Acidic residues" evidence="8">
    <location>
        <begin position="91"/>
        <end position="131"/>
    </location>
</feature>
<dbReference type="PANTHER" id="PTHR31674:SF56">
    <property type="entry name" value="TF-B3 DOMAIN-CONTAINING PROTEIN"/>
    <property type="match status" value="1"/>
</dbReference>
<evidence type="ECO:0000256" key="8">
    <source>
        <dbReference type="SAM" id="MobiDB-lite"/>
    </source>
</evidence>
<evidence type="ECO:0000256" key="2">
    <source>
        <dbReference type="ARBA" id="ARBA00022737"/>
    </source>
</evidence>
<proteinExistence type="predicted"/>
<dbReference type="GO" id="GO:0005634">
    <property type="term" value="C:nucleus"/>
    <property type="evidence" value="ECO:0007669"/>
    <property type="project" value="UniProtKB-SubCell"/>
</dbReference>
<dbReference type="FunFam" id="2.40.330.10:FF:000009">
    <property type="entry name" value="Transcriptional factor B3 family protein"/>
    <property type="match status" value="1"/>
</dbReference>
<dbReference type="InterPro" id="IPR015300">
    <property type="entry name" value="DNA-bd_pseudobarrel_sf"/>
</dbReference>
<dbReference type="Gene3D" id="2.40.330.10">
    <property type="entry name" value="DNA-binding pseudobarrel domain"/>
    <property type="match status" value="3"/>
</dbReference>
<keyword evidence="7" id="KW-0175">Coiled coil</keyword>
<evidence type="ECO:0000256" key="6">
    <source>
        <dbReference type="ARBA" id="ARBA00023242"/>
    </source>
</evidence>
<evidence type="ECO:0000313" key="10">
    <source>
        <dbReference type="EMBL" id="CAH8328427.1"/>
    </source>
</evidence>
<gene>
    <name evidence="10" type="ORF">ERUC_LOCUS11362</name>
</gene>
<keyword evidence="2" id="KW-0677">Repeat</keyword>
<keyword evidence="3" id="KW-0805">Transcription regulation</keyword>
<feature type="compositionally biased region" description="Polar residues" evidence="8">
    <location>
        <begin position="426"/>
        <end position="440"/>
    </location>
</feature>
<evidence type="ECO:0000259" key="9">
    <source>
        <dbReference type="PROSITE" id="PS50863"/>
    </source>
</evidence>
<organism evidence="10 11">
    <name type="scientific">Eruca vesicaria subsp. sativa</name>
    <name type="common">Garden rocket</name>
    <name type="synonym">Eruca sativa</name>
    <dbReference type="NCBI Taxonomy" id="29727"/>
    <lineage>
        <taxon>Eukaryota</taxon>
        <taxon>Viridiplantae</taxon>
        <taxon>Streptophyta</taxon>
        <taxon>Embryophyta</taxon>
        <taxon>Tracheophyta</taxon>
        <taxon>Spermatophyta</taxon>
        <taxon>Magnoliopsida</taxon>
        <taxon>eudicotyledons</taxon>
        <taxon>Gunneridae</taxon>
        <taxon>Pentapetalae</taxon>
        <taxon>rosids</taxon>
        <taxon>malvids</taxon>
        <taxon>Brassicales</taxon>
        <taxon>Brassicaceae</taxon>
        <taxon>Brassiceae</taxon>
        <taxon>Eruca</taxon>
    </lineage>
</organism>
<dbReference type="GO" id="GO:0003677">
    <property type="term" value="F:DNA binding"/>
    <property type="evidence" value="ECO:0007669"/>
    <property type="project" value="UniProtKB-KW"/>
</dbReference>
<dbReference type="CDD" id="cd10017">
    <property type="entry name" value="B3_DNA"/>
    <property type="match status" value="3"/>
</dbReference>
<feature type="domain" description="TF-B3" evidence="9">
    <location>
        <begin position="155"/>
        <end position="252"/>
    </location>
</feature>
<dbReference type="InterPro" id="IPR003340">
    <property type="entry name" value="B3_DNA-bd"/>
</dbReference>
<accession>A0ABC8JI51</accession>
<keyword evidence="6" id="KW-0539">Nucleus</keyword>
<dbReference type="PANTHER" id="PTHR31674">
    <property type="entry name" value="B3 DOMAIN-CONTAINING PROTEIN REM-LIKE 3-RELATED"/>
    <property type="match status" value="1"/>
</dbReference>
<keyword evidence="11" id="KW-1185">Reference proteome</keyword>
<feature type="region of interest" description="Disordered" evidence="8">
    <location>
        <begin position="85"/>
        <end position="131"/>
    </location>
</feature>
<keyword evidence="4" id="KW-0238">DNA-binding</keyword>
<evidence type="ECO:0000256" key="7">
    <source>
        <dbReference type="SAM" id="Coils"/>
    </source>
</evidence>
<reference evidence="10 11" key="1">
    <citation type="submission" date="2022-03" db="EMBL/GenBank/DDBJ databases">
        <authorList>
            <person name="Macdonald S."/>
            <person name="Ahmed S."/>
            <person name="Newling K."/>
        </authorList>
    </citation>
    <scope>NUCLEOTIDE SEQUENCE [LARGE SCALE GENOMIC DNA]</scope>
</reference>
<name>A0ABC8JI51_ERUVS</name>
<dbReference type="AlphaFoldDB" id="A0ABC8JI51"/>
<evidence type="ECO:0000313" key="11">
    <source>
        <dbReference type="Proteomes" id="UP001642260"/>
    </source>
</evidence>
<comment type="subcellular location">
    <subcellularLocation>
        <location evidence="1">Nucleus</location>
    </subcellularLocation>
</comment>
<evidence type="ECO:0000256" key="3">
    <source>
        <dbReference type="ARBA" id="ARBA00023015"/>
    </source>
</evidence>
<feature type="region of interest" description="Disordered" evidence="8">
    <location>
        <begin position="255"/>
        <end position="277"/>
    </location>
</feature>
<feature type="compositionally biased region" description="Acidic residues" evidence="8">
    <location>
        <begin position="261"/>
        <end position="276"/>
    </location>
</feature>
<evidence type="ECO:0000256" key="5">
    <source>
        <dbReference type="ARBA" id="ARBA00023163"/>
    </source>
</evidence>
<sequence>MALSPKPSLFHLRFLTGDKPLLKLDDEFLRNHTKVLLTSDSSDKFWKVKVDGKKLAGGWEEFAAAHNFSDGDVLVFRHNGDETFHVAVSNESDETDDTDDSDSDESDDTDNSESDESHDVEEEDNDEDVVDDVDDAVVEKNKKPEAETSTGDSCLLKAHVSRYSLKKDRLDLSRAFKFMSFDEQNKPSEIYLANEKGRKWTLILARNISSGVFYIRRGWANFCSANGLSQGDICNFKLSEGGELPMLLLCSHESGNGHEDKEEEEEGEQEEECPEADTEKICSVGGCSNEKNTPRFLTLKCTPNRLKTGQLTVSLVFLRENGINESGEITLLNQDGRKWSSYLQVSRPRGNEMFYIRKGWKEMCKANGVEVNDSFMLELIFEDANPIFKFHSKIENKRKEKITTRKRRSTVENTAEVSKRGRTRVSNRSNTNFQRKQPESCSVSDQVATVKQSIQDTLNTLRHFRAEIEIKERNLEASLLEVDDLEERILGISKILNNNLVYSKIK</sequence>
<dbReference type="Pfam" id="PF02362">
    <property type="entry name" value="B3"/>
    <property type="match status" value="3"/>
</dbReference>
<dbReference type="EMBL" id="CAKOAT010108488">
    <property type="protein sequence ID" value="CAH8328427.1"/>
    <property type="molecule type" value="Genomic_DNA"/>
</dbReference>
<feature type="domain" description="TF-B3" evidence="9">
    <location>
        <begin position="296"/>
        <end position="394"/>
    </location>
</feature>
<keyword evidence="5" id="KW-0804">Transcription</keyword>
<protein>
    <recommendedName>
        <fullName evidence="9">TF-B3 domain-containing protein</fullName>
    </recommendedName>
</protein>
<feature type="region of interest" description="Disordered" evidence="8">
    <location>
        <begin position="405"/>
        <end position="440"/>
    </location>
</feature>
<dbReference type="Proteomes" id="UP001642260">
    <property type="component" value="Unassembled WGS sequence"/>
</dbReference>
<comment type="caution">
    <text evidence="10">The sequence shown here is derived from an EMBL/GenBank/DDBJ whole genome shotgun (WGS) entry which is preliminary data.</text>
</comment>
<dbReference type="SUPFAM" id="SSF101936">
    <property type="entry name" value="DNA-binding pseudobarrel domain"/>
    <property type="match status" value="3"/>
</dbReference>
<dbReference type="PROSITE" id="PS50863">
    <property type="entry name" value="B3"/>
    <property type="match status" value="3"/>
</dbReference>
<dbReference type="InterPro" id="IPR039218">
    <property type="entry name" value="REM_fam"/>
</dbReference>
<evidence type="ECO:0000256" key="1">
    <source>
        <dbReference type="ARBA" id="ARBA00004123"/>
    </source>
</evidence>
<feature type="domain" description="TF-B3" evidence="9">
    <location>
        <begin position="34"/>
        <end position="92"/>
    </location>
</feature>
<feature type="coiled-coil region" evidence="7">
    <location>
        <begin position="454"/>
        <end position="488"/>
    </location>
</feature>